<reference evidence="2" key="1">
    <citation type="journal article" date="2019" name="Int. J. Syst. Evol. Microbiol.">
        <title>The Global Catalogue of Microorganisms (GCM) 10K type strain sequencing project: providing services to taxonomists for standard genome sequencing and annotation.</title>
        <authorList>
            <consortium name="The Broad Institute Genomics Platform"/>
            <consortium name="The Broad Institute Genome Sequencing Center for Infectious Disease"/>
            <person name="Wu L."/>
            <person name="Ma J."/>
        </authorList>
    </citation>
    <scope>NUCLEOTIDE SEQUENCE [LARGE SCALE GENOMIC DNA]</scope>
    <source>
        <strain evidence="2">JCM 18304</strain>
    </source>
</reference>
<comment type="caution">
    <text evidence="1">The sequence shown here is derived from an EMBL/GenBank/DDBJ whole genome shotgun (WGS) entry which is preliminary data.</text>
</comment>
<dbReference type="Proteomes" id="UP001501570">
    <property type="component" value="Unassembled WGS sequence"/>
</dbReference>
<proteinExistence type="predicted"/>
<keyword evidence="2" id="KW-1185">Reference proteome</keyword>
<organism evidence="1 2">
    <name type="scientific">Rugosimonospora acidiphila</name>
    <dbReference type="NCBI Taxonomy" id="556531"/>
    <lineage>
        <taxon>Bacteria</taxon>
        <taxon>Bacillati</taxon>
        <taxon>Actinomycetota</taxon>
        <taxon>Actinomycetes</taxon>
        <taxon>Micromonosporales</taxon>
        <taxon>Micromonosporaceae</taxon>
        <taxon>Rugosimonospora</taxon>
    </lineage>
</organism>
<name>A0ABP9SJV0_9ACTN</name>
<protein>
    <submittedName>
        <fullName evidence="1">Uncharacterized protein</fullName>
    </submittedName>
</protein>
<evidence type="ECO:0000313" key="2">
    <source>
        <dbReference type="Proteomes" id="UP001501570"/>
    </source>
</evidence>
<evidence type="ECO:0000313" key="1">
    <source>
        <dbReference type="EMBL" id="GAA5196302.1"/>
    </source>
</evidence>
<dbReference type="EMBL" id="BAABJQ010000026">
    <property type="protein sequence ID" value="GAA5196302.1"/>
    <property type="molecule type" value="Genomic_DNA"/>
</dbReference>
<gene>
    <name evidence="1" type="ORF">GCM10023322_64910</name>
</gene>
<sequence length="39" mass="4157">MKSLAAAGVTGVRQAGDLELDRNSMIRGYTSVPVELRHG</sequence>
<accession>A0ABP9SJV0</accession>